<dbReference type="EMBL" id="BJMH01000001">
    <property type="protein sequence ID" value="GEB30654.1"/>
    <property type="molecule type" value="Genomic_DNA"/>
</dbReference>
<evidence type="ECO:0000313" key="2">
    <source>
        <dbReference type="Proteomes" id="UP000316882"/>
    </source>
</evidence>
<sequence length="67" mass="7628">MYEGGFCSCLGQAKKQNGQKIGGENRPNIYFSVKHIDNCVILIIMKVTDERNLIAKGVSIYDNQNWY</sequence>
<reference evidence="1 2" key="1">
    <citation type="submission" date="2019-06" db="EMBL/GenBank/DDBJ databases">
        <title>Whole genome shotgun sequence of Brevibacillus parabrevis NBRC 12334.</title>
        <authorList>
            <person name="Hosoyama A."/>
            <person name="Uohara A."/>
            <person name="Ohji S."/>
            <person name="Ichikawa N."/>
        </authorList>
    </citation>
    <scope>NUCLEOTIDE SEQUENCE [LARGE SCALE GENOMIC DNA]</scope>
    <source>
        <strain evidence="1 2">NBRC 12334</strain>
    </source>
</reference>
<accession>A0A4Y3PB09</accession>
<organism evidence="1 2">
    <name type="scientific">Brevibacillus parabrevis</name>
    <dbReference type="NCBI Taxonomy" id="54914"/>
    <lineage>
        <taxon>Bacteria</taxon>
        <taxon>Bacillati</taxon>
        <taxon>Bacillota</taxon>
        <taxon>Bacilli</taxon>
        <taxon>Bacillales</taxon>
        <taxon>Paenibacillaceae</taxon>
        <taxon>Brevibacillus</taxon>
    </lineage>
</organism>
<evidence type="ECO:0000313" key="1">
    <source>
        <dbReference type="EMBL" id="GEB30654.1"/>
    </source>
</evidence>
<keyword evidence="2" id="KW-1185">Reference proteome</keyword>
<gene>
    <name evidence="1" type="ORF">BPA01_02340</name>
</gene>
<proteinExistence type="predicted"/>
<name>A0A4Y3PB09_BREPA</name>
<dbReference type="Proteomes" id="UP000316882">
    <property type="component" value="Unassembled WGS sequence"/>
</dbReference>
<comment type="caution">
    <text evidence="1">The sequence shown here is derived from an EMBL/GenBank/DDBJ whole genome shotgun (WGS) entry which is preliminary data.</text>
</comment>
<protein>
    <submittedName>
        <fullName evidence="1">Uncharacterized protein</fullName>
    </submittedName>
</protein>
<dbReference type="AlphaFoldDB" id="A0A4Y3PB09"/>